<dbReference type="EMBL" id="FOSQ01000002">
    <property type="protein sequence ID" value="SFK38957.1"/>
    <property type="molecule type" value="Genomic_DNA"/>
</dbReference>
<keyword evidence="3" id="KW-1185">Reference proteome</keyword>
<feature type="domain" description="Glyoxalase-like" evidence="1">
    <location>
        <begin position="4"/>
        <end position="180"/>
    </location>
</feature>
<dbReference type="OrthoDB" id="8451710at2"/>
<gene>
    <name evidence="2" type="ORF">SAMN02745775_102148</name>
</gene>
<proteinExistence type="predicted"/>
<evidence type="ECO:0000313" key="3">
    <source>
        <dbReference type="Proteomes" id="UP000199473"/>
    </source>
</evidence>
<dbReference type="RefSeq" id="WP_092958008.1">
    <property type="nucleotide sequence ID" value="NZ_FOSQ01000002.1"/>
</dbReference>
<evidence type="ECO:0000259" key="1">
    <source>
        <dbReference type="Pfam" id="PF13468"/>
    </source>
</evidence>
<sequence>MAEIDHIVIGARTLDEGAAYVEAHLGARPLPGGKHEGIGTHNLVMGLGPDCYLEVIAPDPDQPAPAQGRPFDLDDPSVALMLEAGPHLIGWVARTPALEAVAARLGPAVAGEVKAWKRGTLSWRMAMPPQRQDMRNLIPSLIQWDDGQGAAPRLADSGCRLVALEAEHHDVDALRQALAARGLEEALKVRRSPHPRLVARMMRADGTDVALASG</sequence>
<accession>A0A1I3Z4J5</accession>
<dbReference type="Pfam" id="PF13468">
    <property type="entry name" value="Glyoxalase_3"/>
    <property type="match status" value="1"/>
</dbReference>
<dbReference type="SUPFAM" id="SSF54593">
    <property type="entry name" value="Glyoxalase/Bleomycin resistance protein/Dihydroxybiphenyl dioxygenase"/>
    <property type="match status" value="1"/>
</dbReference>
<dbReference type="InterPro" id="IPR029068">
    <property type="entry name" value="Glyas_Bleomycin-R_OHBP_Dase"/>
</dbReference>
<name>A0A1I3Z4J5_9PROT</name>
<organism evidence="2 3">
    <name type="scientific">Falsiroseomonas stagni DSM 19981</name>
    <dbReference type="NCBI Taxonomy" id="1123062"/>
    <lineage>
        <taxon>Bacteria</taxon>
        <taxon>Pseudomonadati</taxon>
        <taxon>Pseudomonadota</taxon>
        <taxon>Alphaproteobacteria</taxon>
        <taxon>Acetobacterales</taxon>
        <taxon>Roseomonadaceae</taxon>
        <taxon>Falsiroseomonas</taxon>
    </lineage>
</organism>
<dbReference type="STRING" id="1123062.SAMN02745775_102148"/>
<dbReference type="Proteomes" id="UP000199473">
    <property type="component" value="Unassembled WGS sequence"/>
</dbReference>
<dbReference type="AlphaFoldDB" id="A0A1I3Z4J5"/>
<reference evidence="2 3" key="1">
    <citation type="submission" date="2016-10" db="EMBL/GenBank/DDBJ databases">
        <authorList>
            <person name="de Groot N.N."/>
        </authorList>
    </citation>
    <scope>NUCLEOTIDE SEQUENCE [LARGE SCALE GENOMIC DNA]</scope>
    <source>
        <strain evidence="2 3">DSM 19981</strain>
    </source>
</reference>
<dbReference type="InterPro" id="IPR025870">
    <property type="entry name" value="Glyoxalase-like_dom"/>
</dbReference>
<protein>
    <submittedName>
        <fullName evidence="2">Glyoxalase-like domain-containing protein</fullName>
    </submittedName>
</protein>
<evidence type="ECO:0000313" key="2">
    <source>
        <dbReference type="EMBL" id="SFK38957.1"/>
    </source>
</evidence>
<dbReference type="Gene3D" id="3.10.180.10">
    <property type="entry name" value="2,3-Dihydroxybiphenyl 1,2-Dioxygenase, domain 1"/>
    <property type="match status" value="1"/>
</dbReference>